<dbReference type="Gene3D" id="1.10.10.10">
    <property type="entry name" value="Winged helix-like DNA-binding domain superfamily/Winged helix DNA-binding domain"/>
    <property type="match status" value="1"/>
</dbReference>
<evidence type="ECO:0000313" key="4">
    <source>
        <dbReference type="Proteomes" id="UP000521676"/>
    </source>
</evidence>
<dbReference type="PANTHER" id="PTHR30595:SF6">
    <property type="entry name" value="SCHLAFEN ALBA-2 DOMAIN-CONTAINING PROTEIN"/>
    <property type="match status" value="1"/>
</dbReference>
<keyword evidence="5" id="KW-1185">Reference proteome</keyword>
<dbReference type="Proteomes" id="UP001431572">
    <property type="component" value="Chromosome 1"/>
</dbReference>
<feature type="domain" description="Schlafen AlbA-2" evidence="1">
    <location>
        <begin position="18"/>
        <end position="130"/>
    </location>
</feature>
<dbReference type="Pfam" id="PF04326">
    <property type="entry name" value="SLFN_AlbA_2"/>
    <property type="match status" value="1"/>
</dbReference>
<reference evidence="2 4" key="1">
    <citation type="submission" date="2020-06" db="EMBL/GenBank/DDBJ databases">
        <title>Anoxygenic phototrophic Chloroflexota member uses a Type I reaction center.</title>
        <authorList>
            <person name="Tsuji J.M."/>
            <person name="Shaw N.A."/>
            <person name="Nagashima S."/>
            <person name="Venkiteswaran J."/>
            <person name="Schiff S.L."/>
            <person name="Hanada S."/>
            <person name="Tank M."/>
            <person name="Neufeld J.D."/>
        </authorList>
    </citation>
    <scope>NUCLEOTIDE SEQUENCE [LARGE SCALE GENOMIC DNA]</scope>
    <source>
        <strain evidence="2">L227-S17</strain>
    </source>
</reference>
<dbReference type="EMBL" id="JACATZ010000001">
    <property type="protein sequence ID" value="NWJ46087.1"/>
    <property type="molecule type" value="Genomic_DNA"/>
</dbReference>
<dbReference type="InterPro" id="IPR038461">
    <property type="entry name" value="Schlafen_AlbA_2_dom_sf"/>
</dbReference>
<dbReference type="PANTHER" id="PTHR30595">
    <property type="entry name" value="GLPR-RELATED TRANSCRIPTIONAL REPRESSOR"/>
    <property type="match status" value="1"/>
</dbReference>
<dbReference type="InterPro" id="IPR038475">
    <property type="entry name" value="RecG_C_sf"/>
</dbReference>
<evidence type="ECO:0000313" key="5">
    <source>
        <dbReference type="Proteomes" id="UP001431572"/>
    </source>
</evidence>
<evidence type="ECO:0000313" key="2">
    <source>
        <dbReference type="EMBL" id="NWJ46087.1"/>
    </source>
</evidence>
<dbReference type="AlphaFoldDB" id="A0A8T7LYP8"/>
<name>A0A8T7LYP8_9CHLR</name>
<sequence>MSENLDAATLAALIAAGESSTLELKIAPPRPNDLAERLCGLANAKGGWIVLGVEDGTLAIRGVKDNGEAIDVLLRAARMCQPPLVFEPPEPQIFSLQDKNVVVAYVPASKAPVYQAGGVFWVRRGTHTVPHSIEEISNRLYSRGVLRWELSPAEGATLEDLDRQRIEDFLARRGEQSLIGRANRFRNLEDALVGLKCAIKEGDRYIPTNAGLLFFGFEPQQFLLQSIVTCVLYGDELGVRAYKDRKIFRGSLPVLIQEVEGWLKRHMPVTQSRGEGFRHVDVPEYSSLALREATVNALIHRDYSHPGESVRLFYYPTRLEVHSPGELLPGITLEMLSHGLAPSRLRNPVIAGLLRDIPGYVETIGSGVRLMINEMREHRLPDPEFREMGELVVTFRSAVSSPTSELVQPTYPIVANTTPAFNKSETGIEIGSLNSLPETVTQAIKGTGAINPAIYADIDERLKAAMQHVHTQGSITNREYRAITGVSESTGMRDLEILVKRGSLRAVGQKKARRYILP</sequence>
<dbReference type="RefSeq" id="WP_341469837.1">
    <property type="nucleotide sequence ID" value="NZ_CP128399.1"/>
</dbReference>
<dbReference type="EMBL" id="CP128399">
    <property type="protein sequence ID" value="WJW67946.1"/>
    <property type="molecule type" value="Genomic_DNA"/>
</dbReference>
<proteinExistence type="predicted"/>
<organism evidence="2 4">
    <name type="scientific">Candidatus Chlorohelix allophototropha</name>
    <dbReference type="NCBI Taxonomy" id="3003348"/>
    <lineage>
        <taxon>Bacteria</taxon>
        <taxon>Bacillati</taxon>
        <taxon>Chloroflexota</taxon>
        <taxon>Chloroflexia</taxon>
        <taxon>Candidatus Chloroheliales</taxon>
        <taxon>Candidatus Chloroheliaceae</taxon>
        <taxon>Candidatus Chlorohelix</taxon>
    </lineage>
</organism>
<dbReference type="Pfam" id="PF13749">
    <property type="entry name" value="HATPase_c_4"/>
    <property type="match status" value="1"/>
</dbReference>
<reference evidence="3" key="2">
    <citation type="journal article" date="2024" name="Nature">
        <title>Anoxygenic phototroph of the Chloroflexota uses a type I reaction centre.</title>
        <authorList>
            <person name="Tsuji J.M."/>
            <person name="Shaw N.A."/>
            <person name="Nagashima S."/>
            <person name="Venkiteswaran J.J."/>
            <person name="Schiff S.L."/>
            <person name="Watanabe T."/>
            <person name="Fukui M."/>
            <person name="Hanada S."/>
            <person name="Tank M."/>
            <person name="Neufeld J.D."/>
        </authorList>
    </citation>
    <scope>NUCLEOTIDE SEQUENCE</scope>
    <source>
        <strain evidence="3">L227-S17</strain>
    </source>
</reference>
<protein>
    <submittedName>
        <fullName evidence="2">DNA binding domain-containing protein</fullName>
    </submittedName>
</protein>
<dbReference type="InterPro" id="IPR007421">
    <property type="entry name" value="Schlafen_AlbA_2_dom"/>
</dbReference>
<dbReference type="Proteomes" id="UP000521676">
    <property type="component" value="Unassembled WGS sequence"/>
</dbReference>
<dbReference type="Gene3D" id="3.30.565.60">
    <property type="match status" value="1"/>
</dbReference>
<dbReference type="InterPro" id="IPR036388">
    <property type="entry name" value="WH-like_DNA-bd_sf"/>
</dbReference>
<evidence type="ECO:0000259" key="1">
    <source>
        <dbReference type="Pfam" id="PF04326"/>
    </source>
</evidence>
<accession>A0A8T7LYP8</accession>
<dbReference type="Gene3D" id="3.30.950.30">
    <property type="entry name" value="Schlafen, AAA domain"/>
    <property type="match status" value="1"/>
</dbReference>
<gene>
    <name evidence="2" type="ORF">HXX08_09435</name>
    <name evidence="3" type="ORF">OZ401_001231</name>
</gene>
<evidence type="ECO:0000313" key="3">
    <source>
        <dbReference type="EMBL" id="WJW67946.1"/>
    </source>
</evidence>